<feature type="region of interest" description="Disordered" evidence="1">
    <location>
        <begin position="1"/>
        <end position="33"/>
    </location>
</feature>
<evidence type="ECO:0000256" key="1">
    <source>
        <dbReference type="SAM" id="MobiDB-lite"/>
    </source>
</evidence>
<name>A0A0N7KY91_9HYPH</name>
<protein>
    <recommendedName>
        <fullName evidence="3">DUF3072 domain-containing protein</fullName>
    </recommendedName>
</protein>
<sequence>MDTANAKVDTGSNTEKDPETWTTGGEPMTGAQGSYLKTLCEETGHPFDETLSKADASILIDKLRAESDRVKSEA</sequence>
<dbReference type="EMBL" id="LC066378">
    <property type="protein sequence ID" value="BAT29065.1"/>
    <property type="molecule type" value="Genomic_DNA"/>
</dbReference>
<reference evidence="2" key="1">
    <citation type="journal article" date="2015" name="Proc. Natl. Acad. Sci. U.S.A.">
        <title>Bacterial clade with the ribosomal RNA operon on a small plasmid rather than the chromosome.</title>
        <authorList>
            <person name="Anda M."/>
            <person name="Ohtsubo Y."/>
            <person name="Okubo T."/>
            <person name="Sugawara M."/>
            <person name="Nagata Y."/>
            <person name="Tsuda M."/>
            <person name="Minamisawa K."/>
            <person name="Mitsui H."/>
        </authorList>
    </citation>
    <scope>NUCLEOTIDE SEQUENCE</scope>
    <source>
        <strain evidence="2">DSM 21871</strain>
    </source>
</reference>
<dbReference type="AlphaFoldDB" id="A0A0N7KY91"/>
<dbReference type="InterPro" id="IPR021425">
    <property type="entry name" value="DUF3072"/>
</dbReference>
<dbReference type="Pfam" id="PF11272">
    <property type="entry name" value="DUF3072"/>
    <property type="match status" value="1"/>
</dbReference>
<evidence type="ECO:0008006" key="3">
    <source>
        <dbReference type="Google" id="ProtNLM"/>
    </source>
</evidence>
<organism evidence="2">
    <name type="scientific">Aurantimonas manganoxydans</name>
    <dbReference type="NCBI Taxonomy" id="651183"/>
    <lineage>
        <taxon>Bacteria</taxon>
        <taxon>Pseudomonadati</taxon>
        <taxon>Pseudomonadota</taxon>
        <taxon>Alphaproteobacteria</taxon>
        <taxon>Hyphomicrobiales</taxon>
        <taxon>Aurantimonadaceae</taxon>
        <taxon>Aurantimonas</taxon>
    </lineage>
</organism>
<proteinExistence type="predicted"/>
<evidence type="ECO:0000313" key="2">
    <source>
        <dbReference type="EMBL" id="BAT29065.1"/>
    </source>
</evidence>
<accession>A0A0N7KY91</accession>